<feature type="binding site" description="axial binding residue" evidence="7">
    <location>
        <position position="426"/>
    </location>
    <ligand>
        <name>heme</name>
        <dbReference type="ChEBI" id="CHEBI:30413"/>
    </ligand>
    <ligandPart>
        <name>Fe</name>
        <dbReference type="ChEBI" id="CHEBI:18248"/>
    </ligandPart>
</feature>
<keyword evidence="8" id="KW-0560">Oxidoreductase</keyword>
<dbReference type="Gene3D" id="1.10.630.10">
    <property type="entry name" value="Cytochrome P450"/>
    <property type="match status" value="1"/>
</dbReference>
<dbReference type="PANTHER" id="PTHR24291:SF189">
    <property type="entry name" value="CYTOCHROME P450 4C3-RELATED"/>
    <property type="match status" value="1"/>
</dbReference>
<comment type="similarity">
    <text evidence="2 8">Belongs to the cytochrome P450 family.</text>
</comment>
<dbReference type="Proteomes" id="UP000789405">
    <property type="component" value="Unassembled WGS sequence"/>
</dbReference>
<dbReference type="GO" id="GO:0020037">
    <property type="term" value="F:heme binding"/>
    <property type="evidence" value="ECO:0007669"/>
    <property type="project" value="InterPro"/>
</dbReference>
<feature type="region of interest" description="Disordered" evidence="9">
    <location>
        <begin position="468"/>
        <end position="499"/>
    </location>
</feature>
<keyword evidence="8" id="KW-0503">Monooxygenase</keyword>
<dbReference type="InterPro" id="IPR036396">
    <property type="entry name" value="Cyt_P450_sf"/>
</dbReference>
<dbReference type="InterPro" id="IPR001128">
    <property type="entry name" value="Cyt_P450"/>
</dbReference>
<dbReference type="GO" id="GO:0016705">
    <property type="term" value="F:oxidoreductase activity, acting on paired donors, with incorporation or reduction of molecular oxygen"/>
    <property type="evidence" value="ECO:0007669"/>
    <property type="project" value="InterPro"/>
</dbReference>
<evidence type="ECO:0000313" key="12">
    <source>
        <dbReference type="Proteomes" id="UP000789405"/>
    </source>
</evidence>
<evidence type="ECO:0000256" key="3">
    <source>
        <dbReference type="ARBA" id="ARBA00022723"/>
    </source>
</evidence>
<evidence type="ECO:0000256" key="10">
    <source>
        <dbReference type="SAM" id="Phobius"/>
    </source>
</evidence>
<protein>
    <submittedName>
        <fullName evidence="11">16657_t:CDS:1</fullName>
    </submittedName>
</protein>
<dbReference type="InterPro" id="IPR050196">
    <property type="entry name" value="Cytochrome_P450_Monoox"/>
</dbReference>
<gene>
    <name evidence="11" type="ORF">DERYTH_LOCUS3406</name>
</gene>
<evidence type="ECO:0000256" key="9">
    <source>
        <dbReference type="SAM" id="MobiDB-lite"/>
    </source>
</evidence>
<keyword evidence="3 7" id="KW-0479">Metal-binding</keyword>
<keyword evidence="6 10" id="KW-0472">Membrane</keyword>
<keyword evidence="5 7" id="KW-0408">Iron</keyword>
<dbReference type="OrthoDB" id="2789670at2759"/>
<evidence type="ECO:0000256" key="5">
    <source>
        <dbReference type="ARBA" id="ARBA00023004"/>
    </source>
</evidence>
<evidence type="ECO:0000256" key="1">
    <source>
        <dbReference type="ARBA" id="ARBA00004586"/>
    </source>
</evidence>
<dbReference type="PRINTS" id="PR00463">
    <property type="entry name" value="EP450I"/>
</dbReference>
<dbReference type="PANTHER" id="PTHR24291">
    <property type="entry name" value="CYTOCHROME P450 FAMILY 4"/>
    <property type="match status" value="1"/>
</dbReference>
<feature type="compositionally biased region" description="Basic residues" evidence="9">
    <location>
        <begin position="488"/>
        <end position="497"/>
    </location>
</feature>
<evidence type="ECO:0000256" key="6">
    <source>
        <dbReference type="ARBA" id="ARBA00023136"/>
    </source>
</evidence>
<evidence type="ECO:0000256" key="8">
    <source>
        <dbReference type="RuleBase" id="RU000461"/>
    </source>
</evidence>
<organism evidence="11 12">
    <name type="scientific">Dentiscutata erythropus</name>
    <dbReference type="NCBI Taxonomy" id="1348616"/>
    <lineage>
        <taxon>Eukaryota</taxon>
        <taxon>Fungi</taxon>
        <taxon>Fungi incertae sedis</taxon>
        <taxon>Mucoromycota</taxon>
        <taxon>Glomeromycotina</taxon>
        <taxon>Glomeromycetes</taxon>
        <taxon>Diversisporales</taxon>
        <taxon>Gigasporaceae</taxon>
        <taxon>Dentiscutata</taxon>
    </lineage>
</organism>
<keyword evidence="10" id="KW-0812">Transmembrane</keyword>
<sequence length="580" mass="66821">MSILTFIEIFLVLYITYFYFRYFTRPNPLYGPFPLPFIGTLFQIGTNPHNWIEKNIKYSKGNGIWEFYIGHLRVIAIGDAKYLDKIYLSYNESKCLSRESKFFKRSIAASDDIGMIKGTIFNNDFHKWKRNRQFVTKVLLSKKYHLGFIDSVQNLFKEFEKQWDNGVILDFPTWVSHYKTQITVETVIEKLSYSTASIYTISKAAAEYVAMFAFLMFVPKCVSNIVLNLGFRTSKQNSIFLNGTLDHMIQERRDEIANGSTISEEPMDNEEIRINLAEITSTFIETTSSSLYFLIYNVAKNPSILEKIRKEITEIFSSGTNKVVTYENLDKCHYIAALIKEILRHTTPAPYNIRVLEGEENTDKYHWSSGTWFLIDNHQIMNNSIKWNKPRKFNPDRFLSEEHGGTGEFKMRKDDFVPFGGGLRKCPGRNVILIELKLLVVLIYRKYNIDASEIQLEQSPYVTQTIELPPKETPDINENQTTSITASKARKGRKNRFKNPATAAEWDSVAYESSTTWDSATIRNSPNSSDCESVVNNNSISSSRWNNNSAASSEWDSLGSVPNKSYATTYRWSSNGNYNN</sequence>
<evidence type="ECO:0000256" key="2">
    <source>
        <dbReference type="ARBA" id="ARBA00010617"/>
    </source>
</evidence>
<dbReference type="GO" id="GO:0004497">
    <property type="term" value="F:monooxygenase activity"/>
    <property type="evidence" value="ECO:0007669"/>
    <property type="project" value="UniProtKB-KW"/>
</dbReference>
<reference evidence="11" key="1">
    <citation type="submission" date="2021-06" db="EMBL/GenBank/DDBJ databases">
        <authorList>
            <person name="Kallberg Y."/>
            <person name="Tangrot J."/>
            <person name="Rosling A."/>
        </authorList>
    </citation>
    <scope>NUCLEOTIDE SEQUENCE</scope>
    <source>
        <strain evidence="11">MA453B</strain>
    </source>
</reference>
<name>A0A9N8ZX99_9GLOM</name>
<evidence type="ECO:0000256" key="7">
    <source>
        <dbReference type="PIRSR" id="PIRSR602401-1"/>
    </source>
</evidence>
<keyword evidence="7 8" id="KW-0349">Heme</keyword>
<accession>A0A9N8ZX99</accession>
<dbReference type="GO" id="GO:0005506">
    <property type="term" value="F:iron ion binding"/>
    <property type="evidence" value="ECO:0007669"/>
    <property type="project" value="InterPro"/>
</dbReference>
<dbReference type="SUPFAM" id="SSF48264">
    <property type="entry name" value="Cytochrome P450"/>
    <property type="match status" value="1"/>
</dbReference>
<dbReference type="EMBL" id="CAJVPY010001197">
    <property type="protein sequence ID" value="CAG8511441.1"/>
    <property type="molecule type" value="Genomic_DNA"/>
</dbReference>
<dbReference type="PROSITE" id="PS00086">
    <property type="entry name" value="CYTOCHROME_P450"/>
    <property type="match status" value="1"/>
</dbReference>
<proteinExistence type="inferred from homology"/>
<comment type="subcellular location">
    <subcellularLocation>
        <location evidence="1">Endoplasmic reticulum membrane</location>
    </subcellularLocation>
</comment>
<comment type="caution">
    <text evidence="11">The sequence shown here is derived from an EMBL/GenBank/DDBJ whole genome shotgun (WGS) entry which is preliminary data.</text>
</comment>
<evidence type="ECO:0000313" key="11">
    <source>
        <dbReference type="EMBL" id="CAG8511441.1"/>
    </source>
</evidence>
<evidence type="ECO:0000256" key="4">
    <source>
        <dbReference type="ARBA" id="ARBA00022824"/>
    </source>
</evidence>
<dbReference type="GO" id="GO:0005789">
    <property type="term" value="C:endoplasmic reticulum membrane"/>
    <property type="evidence" value="ECO:0007669"/>
    <property type="project" value="UniProtKB-SubCell"/>
</dbReference>
<dbReference type="InterPro" id="IPR017972">
    <property type="entry name" value="Cyt_P450_CS"/>
</dbReference>
<keyword evidence="4" id="KW-0256">Endoplasmic reticulum</keyword>
<dbReference type="InterPro" id="IPR002401">
    <property type="entry name" value="Cyt_P450_E_grp-I"/>
</dbReference>
<feature type="compositionally biased region" description="Polar residues" evidence="9">
    <location>
        <begin position="476"/>
        <end position="486"/>
    </location>
</feature>
<feature type="transmembrane region" description="Helical" evidence="10">
    <location>
        <begin position="6"/>
        <end position="23"/>
    </location>
</feature>
<dbReference type="Pfam" id="PF00067">
    <property type="entry name" value="p450"/>
    <property type="match status" value="1"/>
</dbReference>
<dbReference type="AlphaFoldDB" id="A0A9N8ZX99"/>
<keyword evidence="12" id="KW-1185">Reference proteome</keyword>
<comment type="cofactor">
    <cofactor evidence="7">
        <name>heme</name>
        <dbReference type="ChEBI" id="CHEBI:30413"/>
    </cofactor>
</comment>
<dbReference type="PRINTS" id="PR00385">
    <property type="entry name" value="P450"/>
</dbReference>
<keyword evidence="10" id="KW-1133">Transmembrane helix</keyword>